<sequence length="140" mass="15393">MLLSSPALAGKRECVLLLEENIAANSLSGRCRVAKLVWGCEDDEECVLGLEGAFDLICGSDVLYAPNAFDDLLSTLVTFSTPGETEVMLTYPTRYTESIFLEEAAAHFETLETFEVEGAGVENVYCTRLRRLPEAEEFSP</sequence>
<dbReference type="InterPro" id="IPR019410">
    <property type="entry name" value="Methyltransf_16"/>
</dbReference>
<dbReference type="KEGG" id="ehx:EMIHUDRAFT_235624"/>
<keyword evidence="2" id="KW-1185">Reference proteome</keyword>
<dbReference type="HOGENOM" id="CLU_1838917_0_0_1"/>
<reference evidence="2" key="1">
    <citation type="journal article" date="2013" name="Nature">
        <title>Pan genome of the phytoplankton Emiliania underpins its global distribution.</title>
        <authorList>
            <person name="Read B.A."/>
            <person name="Kegel J."/>
            <person name="Klute M.J."/>
            <person name="Kuo A."/>
            <person name="Lefebvre S.C."/>
            <person name="Maumus F."/>
            <person name="Mayer C."/>
            <person name="Miller J."/>
            <person name="Monier A."/>
            <person name="Salamov A."/>
            <person name="Young J."/>
            <person name="Aguilar M."/>
            <person name="Claverie J.M."/>
            <person name="Frickenhaus S."/>
            <person name="Gonzalez K."/>
            <person name="Herman E.K."/>
            <person name="Lin Y.C."/>
            <person name="Napier J."/>
            <person name="Ogata H."/>
            <person name="Sarno A.F."/>
            <person name="Shmutz J."/>
            <person name="Schroeder D."/>
            <person name="de Vargas C."/>
            <person name="Verret F."/>
            <person name="von Dassow P."/>
            <person name="Valentin K."/>
            <person name="Van de Peer Y."/>
            <person name="Wheeler G."/>
            <person name="Dacks J.B."/>
            <person name="Delwiche C.F."/>
            <person name="Dyhrman S.T."/>
            <person name="Glockner G."/>
            <person name="John U."/>
            <person name="Richards T."/>
            <person name="Worden A.Z."/>
            <person name="Zhang X."/>
            <person name="Grigoriev I.V."/>
            <person name="Allen A.E."/>
            <person name="Bidle K."/>
            <person name="Borodovsky M."/>
            <person name="Bowler C."/>
            <person name="Brownlee C."/>
            <person name="Cock J.M."/>
            <person name="Elias M."/>
            <person name="Gladyshev V.N."/>
            <person name="Groth M."/>
            <person name="Guda C."/>
            <person name="Hadaegh A."/>
            <person name="Iglesias-Rodriguez M.D."/>
            <person name="Jenkins J."/>
            <person name="Jones B.M."/>
            <person name="Lawson T."/>
            <person name="Leese F."/>
            <person name="Lindquist E."/>
            <person name="Lobanov A."/>
            <person name="Lomsadze A."/>
            <person name="Malik S.B."/>
            <person name="Marsh M.E."/>
            <person name="Mackinder L."/>
            <person name="Mock T."/>
            <person name="Mueller-Roeber B."/>
            <person name="Pagarete A."/>
            <person name="Parker M."/>
            <person name="Probert I."/>
            <person name="Quesneville H."/>
            <person name="Raines C."/>
            <person name="Rensing S.A."/>
            <person name="Riano-Pachon D.M."/>
            <person name="Richier S."/>
            <person name="Rokitta S."/>
            <person name="Shiraiwa Y."/>
            <person name="Soanes D.M."/>
            <person name="van der Giezen M."/>
            <person name="Wahlund T.M."/>
            <person name="Williams B."/>
            <person name="Wilson W."/>
            <person name="Wolfe G."/>
            <person name="Wurch L.L."/>
        </authorList>
    </citation>
    <scope>NUCLEOTIDE SEQUENCE</scope>
</reference>
<organism evidence="1 2">
    <name type="scientific">Emiliania huxleyi (strain CCMP1516)</name>
    <dbReference type="NCBI Taxonomy" id="280463"/>
    <lineage>
        <taxon>Eukaryota</taxon>
        <taxon>Haptista</taxon>
        <taxon>Haptophyta</taxon>
        <taxon>Prymnesiophyceae</taxon>
        <taxon>Isochrysidales</taxon>
        <taxon>Noelaerhabdaceae</taxon>
        <taxon>Emiliania</taxon>
    </lineage>
</organism>
<dbReference type="AlphaFoldDB" id="A0A0D3JVK2"/>
<dbReference type="PaxDb" id="2903-EOD27537"/>
<reference evidence="1" key="2">
    <citation type="submission" date="2024-10" db="UniProtKB">
        <authorList>
            <consortium name="EnsemblProtists"/>
        </authorList>
    </citation>
    <scope>IDENTIFICATION</scope>
</reference>
<protein>
    <recommendedName>
        <fullName evidence="3">Calmodulin-lysine N-methyltransferase</fullName>
    </recommendedName>
</protein>
<dbReference type="PANTHER" id="PTHR14614">
    <property type="entry name" value="HEPATOCELLULAR CARCINOMA-ASSOCIATED ANTIGEN"/>
    <property type="match status" value="1"/>
</dbReference>
<dbReference type="RefSeq" id="XP_005779966.1">
    <property type="nucleotide sequence ID" value="XM_005779909.1"/>
</dbReference>
<evidence type="ECO:0000313" key="1">
    <source>
        <dbReference type="EnsemblProtists" id="EOD27537"/>
    </source>
</evidence>
<dbReference type="GeneID" id="17273082"/>
<dbReference type="InterPro" id="IPR029063">
    <property type="entry name" value="SAM-dependent_MTases_sf"/>
</dbReference>
<name>A0A0D3JVK2_EMIH1</name>
<evidence type="ECO:0008006" key="3">
    <source>
        <dbReference type="Google" id="ProtNLM"/>
    </source>
</evidence>
<dbReference type="EnsemblProtists" id="EOD27537">
    <property type="protein sequence ID" value="EOD27537"/>
    <property type="gene ID" value="EMIHUDRAFT_235624"/>
</dbReference>
<accession>A0A0D3JVK2</accession>
<dbReference type="Pfam" id="PF10294">
    <property type="entry name" value="Methyltransf_16"/>
    <property type="match status" value="1"/>
</dbReference>
<dbReference type="Proteomes" id="UP000013827">
    <property type="component" value="Unassembled WGS sequence"/>
</dbReference>
<evidence type="ECO:0000313" key="2">
    <source>
        <dbReference type="Proteomes" id="UP000013827"/>
    </source>
</evidence>
<dbReference type="Gene3D" id="3.40.50.150">
    <property type="entry name" value="Vaccinia Virus protein VP39"/>
    <property type="match status" value="1"/>
</dbReference>
<proteinExistence type="predicted"/>